<dbReference type="GO" id="GO:0005886">
    <property type="term" value="C:plasma membrane"/>
    <property type="evidence" value="ECO:0007669"/>
    <property type="project" value="InterPro"/>
</dbReference>
<dbReference type="AlphaFoldDB" id="A0A944MBH5"/>
<organism evidence="6 7">
    <name type="scientific">Candidatus Thiodiazotropha taylori</name>
    <dbReference type="NCBI Taxonomy" id="2792791"/>
    <lineage>
        <taxon>Bacteria</taxon>
        <taxon>Pseudomonadati</taxon>
        <taxon>Pseudomonadota</taxon>
        <taxon>Gammaproteobacteria</taxon>
        <taxon>Chromatiales</taxon>
        <taxon>Sedimenticolaceae</taxon>
        <taxon>Candidatus Thiodiazotropha</taxon>
    </lineage>
</organism>
<keyword evidence="2" id="KW-0812">Transmembrane</keyword>
<dbReference type="Proteomes" id="UP000770889">
    <property type="component" value="Unassembled WGS sequence"/>
</dbReference>
<dbReference type="GO" id="GO:0009306">
    <property type="term" value="P:protein secretion"/>
    <property type="evidence" value="ECO:0007669"/>
    <property type="project" value="InterPro"/>
</dbReference>
<reference evidence="6 7" key="1">
    <citation type="submission" date="2021-05" db="EMBL/GenBank/DDBJ databases">
        <title>Genetic and Functional Diversity in Clade A Lucinid endosymbionts from the Bahamas.</title>
        <authorList>
            <person name="Giani N.M."/>
            <person name="Engel A.S."/>
            <person name="Campbell B.J."/>
        </authorList>
    </citation>
    <scope>NUCLEOTIDE SEQUENCE [LARGE SCALE GENOMIC DNA]</scope>
    <source>
        <strain evidence="6">LUC16012Gg_MoonRockCtena</strain>
    </source>
</reference>
<dbReference type="PANTHER" id="PTHR36985">
    <property type="entry name" value="TRANSLOCATION AND ASSEMBLY MODULE SUBUNIT TAMB"/>
    <property type="match status" value="1"/>
</dbReference>
<dbReference type="PANTHER" id="PTHR36985:SF1">
    <property type="entry name" value="TRANSLOCATION AND ASSEMBLY MODULE SUBUNIT TAMB"/>
    <property type="match status" value="1"/>
</dbReference>
<dbReference type="Pfam" id="PF04357">
    <property type="entry name" value="TamB"/>
    <property type="match status" value="1"/>
</dbReference>
<evidence type="ECO:0000256" key="1">
    <source>
        <dbReference type="ARBA" id="ARBA00004167"/>
    </source>
</evidence>
<keyword evidence="4" id="KW-0472">Membrane</keyword>
<proteinExistence type="predicted"/>
<evidence type="ECO:0000256" key="2">
    <source>
        <dbReference type="ARBA" id="ARBA00022692"/>
    </source>
</evidence>
<evidence type="ECO:0000256" key="4">
    <source>
        <dbReference type="ARBA" id="ARBA00023136"/>
    </source>
</evidence>
<gene>
    <name evidence="6" type="ORF">KME65_17915</name>
</gene>
<comment type="subcellular location">
    <subcellularLocation>
        <location evidence="1">Membrane</location>
        <topology evidence="1">Single-pass membrane protein</topology>
    </subcellularLocation>
</comment>
<dbReference type="InterPro" id="IPR007452">
    <property type="entry name" value="TamB_C"/>
</dbReference>
<name>A0A944MBH5_9GAMM</name>
<accession>A0A944MBH5</accession>
<dbReference type="EMBL" id="JAHHGM010000022">
    <property type="protein sequence ID" value="MBT2990838.1"/>
    <property type="molecule type" value="Genomic_DNA"/>
</dbReference>
<evidence type="ECO:0000259" key="5">
    <source>
        <dbReference type="Pfam" id="PF04357"/>
    </source>
</evidence>
<evidence type="ECO:0000313" key="6">
    <source>
        <dbReference type="EMBL" id="MBT2990838.1"/>
    </source>
</evidence>
<keyword evidence="3" id="KW-1133">Transmembrane helix</keyword>
<evidence type="ECO:0000256" key="3">
    <source>
        <dbReference type="ARBA" id="ARBA00022989"/>
    </source>
</evidence>
<feature type="domain" description="Translocation and assembly module TamB C-terminal" evidence="5">
    <location>
        <begin position="920"/>
        <end position="1248"/>
    </location>
</feature>
<protein>
    <submittedName>
        <fullName evidence="6">Translocation/assembly module TamB domain-containing protein</fullName>
    </submittedName>
</protein>
<dbReference type="GO" id="GO:0097347">
    <property type="term" value="C:TAM protein secretion complex"/>
    <property type="evidence" value="ECO:0007669"/>
    <property type="project" value="TreeGrafter"/>
</dbReference>
<evidence type="ECO:0000313" key="7">
    <source>
        <dbReference type="Proteomes" id="UP000770889"/>
    </source>
</evidence>
<comment type="caution">
    <text evidence="6">The sequence shown here is derived from an EMBL/GenBank/DDBJ whole genome shotgun (WGS) entry which is preliminary data.</text>
</comment>
<sequence>MKRVAKYLTLSLLLILLLLCSMLYYLTYTHDGSRRLYYLAQRLVPGDLQVDIFHGRLAGPLELSGLVYRQADGLGFRSQRIYLDWHPARLLGLQLDIAELAFTESRLQLPAAGEVPDEDAADASFEGVKLPLEVRLGKFSSAGFELLQGEEGDPLRIDRLNLSAATRAGIVAITQFEAEGFSSSLSLQGSLGLGAMLPVAIDLSWSHSLDGGPRLAGEGRLSGDLKKLQLEQQLAPPVAGRLELLLSDLLEEAEWRAELDLEQAELAAFVEAFPASLTARLHAGGSFETVDLGGDIRLVESRVGELNATIEAAYDQGAVRLAGLQLSNAQGLDLQAKGAYLPARGELSADLDWRGLRWPLTADAPAISSDSGRLQIEGPLDGYRYQLSMQASRAEVGVVQLDATGQGSLEQVDLDALAIGLQQGRIEGDGRLVWNPELSWEMALTGEGVDPAFVEPMFPGNLAFALNTRGVLGEAGADALFQLERLSGSLRDYPLSGKGRLTLKRGELTLQALELVSGENRIEVDGNLGERLTMKWSVDAPQLASFWPGLSGALQADGTLGGTLQAPSLQAELKADGLKLEDYRIAELKAEVDLEMAAQQPVAVALQAEGLRAFGRAWHSLAIDIQGQIPQHRLQVDLVGEQVPELSLAGISGLREGEGWQGELQRLNLVSPEAGEWQLESAMAYRLQGTEYALAPFCLIAGDARICGDLDAKAGAWKGGVAASRLPLSLLQPLLPEETRIDGVAELEADFSVDTAGAVTARAELQVPQGGFDFPLGNVQEQVDFSTSRATAILDPAGLRAEAKLPLQQLGGFDLKLLLPGIDPRNLKLEQQRLEGGIKGGIDDLAMLTALSPQLQNSRGALTLDMSLEGSMAAPRVKGGATLVQGAVDIPQLGIELRDIDLRLETPDLETLNLEASLRSGKGRLSLSGTTRMDAQNGFPSSYKIEGEAWTLIDVPEAEVQLSPNLSFEHSASKSLLKGRLHIPFARIRPRTLPESAVSGSSDLVVVGDEETEQEQPDTPLHAEIHLSLGKRVSFDGFGLRGKFSGGLMIIDEPGRPVVGRGRLGITDGVYQAYGQDLKIERGYALFADSPVDNPGLDVRAVREIDDITAGIRITGTMKKPKLKLFSSPSMAESDILSYIVTGRPGGESSGKTAGVLAVMQATGASSVATEVGRQLGLEELRVETGSSLEEAALVAGTYLSPRLYVQYVNELATSETKIRMRYDLTDRWQLEAETGRTQSGDFFYTFDR</sequence>